<dbReference type="Pfam" id="PF07722">
    <property type="entry name" value="Peptidase_C26"/>
    <property type="match status" value="1"/>
</dbReference>
<evidence type="ECO:0000256" key="5">
    <source>
        <dbReference type="ARBA" id="ARBA00066788"/>
    </source>
</evidence>
<accession>A0A4P6V7X0</accession>
<proteinExistence type="inferred from homology"/>
<dbReference type="GeneID" id="90768617"/>
<dbReference type="FunFam" id="3.40.50.880:FF:000030">
    <property type="entry name" value="Gamma-glutamyl-gamma-aminobutyrate hydrolase PuuD"/>
    <property type="match status" value="1"/>
</dbReference>
<dbReference type="OrthoDB" id="9813383at2"/>
<dbReference type="SUPFAM" id="SSF52317">
    <property type="entry name" value="Class I glutamine amidotransferase-like"/>
    <property type="match status" value="1"/>
</dbReference>
<evidence type="ECO:0000313" key="7">
    <source>
        <dbReference type="EMBL" id="QBK32430.1"/>
    </source>
</evidence>
<sequence length="253" mass="27056">MQPLVAVACDVREFERYRWHAAPEPYLRAAIEVAGVLPLLVPAFGPAIDVPGLLARVDGVLMTGSKTNVHPSRYGAEPSSRHEPYDEDRDATSLPLIRGAIEAGVPLFAICRGLQELNVALGGSLATEIQELDGRDDHRAPESDDQDVRFEIRHAVTPEAGGALARIVGTEGIAVNSLHRQGVERLSSRLAVEARAGDGTIEAVSVIGAPGFAVGVQWHPEYWAATDTPSRRLFEAFGAAVRAHAGRHAQAAE</sequence>
<dbReference type="EC" id="3.5.1.94" evidence="5"/>
<evidence type="ECO:0000256" key="4">
    <source>
        <dbReference type="ARBA" id="ARBA00060634"/>
    </source>
</evidence>
<organism evidence="7 8">
    <name type="scientific">Roseitalea porphyridii</name>
    <dbReference type="NCBI Taxonomy" id="1852022"/>
    <lineage>
        <taxon>Bacteria</taxon>
        <taxon>Pseudomonadati</taxon>
        <taxon>Pseudomonadota</taxon>
        <taxon>Alphaproteobacteria</taxon>
        <taxon>Hyphomicrobiales</taxon>
        <taxon>Ahrensiaceae</taxon>
        <taxon>Roseitalea</taxon>
    </lineage>
</organism>
<comment type="function">
    <text evidence="3">Involved in the breakdown of putrescine via hydrolysis of the gamma-glutamyl linkage of gamma-glutamyl-gamma-aminobutyrate.</text>
</comment>
<dbReference type="CDD" id="cd01745">
    <property type="entry name" value="GATase1_2"/>
    <property type="match status" value="1"/>
</dbReference>
<evidence type="ECO:0000256" key="6">
    <source>
        <dbReference type="SAM" id="MobiDB-lite"/>
    </source>
</evidence>
<dbReference type="GO" id="GO:0033969">
    <property type="term" value="F:gamma-glutamyl-gamma-aminobutyrate hydrolase activity"/>
    <property type="evidence" value="ECO:0007669"/>
    <property type="project" value="UniProtKB-EC"/>
</dbReference>
<dbReference type="InterPro" id="IPR011697">
    <property type="entry name" value="Peptidase_C26"/>
</dbReference>
<dbReference type="AlphaFoldDB" id="A0A4P6V7X0"/>
<dbReference type="InterPro" id="IPR029062">
    <property type="entry name" value="Class_I_gatase-like"/>
</dbReference>
<feature type="region of interest" description="Disordered" evidence="6">
    <location>
        <begin position="67"/>
        <end position="88"/>
    </location>
</feature>
<keyword evidence="8" id="KW-1185">Reference proteome</keyword>
<dbReference type="RefSeq" id="WP_131618068.1">
    <property type="nucleotide sequence ID" value="NZ_CP036532.1"/>
</dbReference>
<protein>
    <recommendedName>
        <fullName evidence="5">gamma-glutamyl-gamma-aminobutyrate hydrolase</fullName>
        <ecNumber evidence="5">3.5.1.94</ecNumber>
    </recommendedName>
</protein>
<comment type="catalytic activity">
    <reaction evidence="2">
        <text>4-(gamma-L-glutamylamino)butanoate + H2O = 4-aminobutanoate + L-glutamate</text>
        <dbReference type="Rhea" id="RHEA:19737"/>
        <dbReference type="ChEBI" id="CHEBI:15377"/>
        <dbReference type="ChEBI" id="CHEBI:29985"/>
        <dbReference type="ChEBI" id="CHEBI:58800"/>
        <dbReference type="ChEBI" id="CHEBI:59888"/>
        <dbReference type="EC" id="3.5.1.94"/>
    </reaction>
</comment>
<evidence type="ECO:0000256" key="2">
    <source>
        <dbReference type="ARBA" id="ARBA00052718"/>
    </source>
</evidence>
<dbReference type="Gene3D" id="3.40.50.880">
    <property type="match status" value="1"/>
</dbReference>
<name>A0A4P6V7X0_9HYPH</name>
<gene>
    <name evidence="7" type="ORF">E0E05_15020</name>
</gene>
<dbReference type="PROSITE" id="PS51273">
    <property type="entry name" value="GATASE_TYPE_1"/>
    <property type="match status" value="1"/>
</dbReference>
<reference evidence="7 8" key="1">
    <citation type="journal article" date="2017" name="Int. J. Syst. Evol. Microbiol.">
        <title>Roseitalea porphyridii gen. nov., sp. nov., isolated from a red alga, and reclassification of Hoeflea suaedae Chung et al. 2013 as Pseudohoeflea suaedae gen. nov., comb. nov.</title>
        <authorList>
            <person name="Hyeon J.W."/>
            <person name="Jeong S.E."/>
            <person name="Baek K."/>
            <person name="Jeon C.O."/>
        </authorList>
    </citation>
    <scope>NUCLEOTIDE SEQUENCE [LARGE SCALE GENOMIC DNA]</scope>
    <source>
        <strain evidence="7 8">MA7-20</strain>
    </source>
</reference>
<evidence type="ECO:0000256" key="1">
    <source>
        <dbReference type="ARBA" id="ARBA00011083"/>
    </source>
</evidence>
<comment type="similarity">
    <text evidence="1">Belongs to the peptidase C26 family.</text>
</comment>
<comment type="pathway">
    <text evidence="4">Amine and polyamine degradation; putrescine degradation; 4-aminobutanoate from putrescine: step 4/4.</text>
</comment>
<dbReference type="Proteomes" id="UP000293719">
    <property type="component" value="Chromosome"/>
</dbReference>
<keyword evidence="7" id="KW-0378">Hydrolase</keyword>
<dbReference type="PANTHER" id="PTHR43235:SF1">
    <property type="entry name" value="GLUTAMINE AMIDOTRANSFERASE PB2B2.05-RELATED"/>
    <property type="match status" value="1"/>
</dbReference>
<dbReference type="KEGG" id="rpod:E0E05_15020"/>
<dbReference type="GO" id="GO:0006598">
    <property type="term" value="P:polyamine catabolic process"/>
    <property type="evidence" value="ECO:0007669"/>
    <property type="project" value="TreeGrafter"/>
</dbReference>
<dbReference type="EMBL" id="CP036532">
    <property type="protein sequence ID" value="QBK32430.1"/>
    <property type="molecule type" value="Genomic_DNA"/>
</dbReference>
<dbReference type="InterPro" id="IPR044668">
    <property type="entry name" value="PuuD-like"/>
</dbReference>
<evidence type="ECO:0000256" key="3">
    <source>
        <dbReference type="ARBA" id="ARBA00055068"/>
    </source>
</evidence>
<dbReference type="PANTHER" id="PTHR43235">
    <property type="entry name" value="GLUTAMINE AMIDOTRANSFERASE PB2B2.05-RELATED"/>
    <property type="match status" value="1"/>
</dbReference>
<evidence type="ECO:0000313" key="8">
    <source>
        <dbReference type="Proteomes" id="UP000293719"/>
    </source>
</evidence>
<dbReference type="GO" id="GO:0005829">
    <property type="term" value="C:cytosol"/>
    <property type="evidence" value="ECO:0007669"/>
    <property type="project" value="TreeGrafter"/>
</dbReference>